<proteinExistence type="predicted"/>
<dbReference type="RefSeq" id="WP_209268830.1">
    <property type="nucleotide sequence ID" value="NZ_JAFFZN010000056.1"/>
</dbReference>
<sequence length="112" mass="12531">MEHTIMTIATPRLDHFTANGTGGRNPRVLLADGNWLRVQGEPGAAEFQEVYLAEGLDAPDEQWEELEDHIELWLISGEELIEGRLFYDVPVAAVRALIEEHGGERAEQDPLP</sequence>
<evidence type="ECO:0000313" key="1">
    <source>
        <dbReference type="EMBL" id="MBO8190073.1"/>
    </source>
</evidence>
<name>A0ABS3X3W1_9ACTN</name>
<comment type="caution">
    <text evidence="1">The sequence shown here is derived from an EMBL/GenBank/DDBJ whole genome shotgun (WGS) entry which is preliminary data.</text>
</comment>
<dbReference type="Proteomes" id="UP001518976">
    <property type="component" value="Unassembled WGS sequence"/>
</dbReference>
<protein>
    <submittedName>
        <fullName evidence="1">Uncharacterized protein</fullName>
    </submittedName>
</protein>
<evidence type="ECO:0000313" key="2">
    <source>
        <dbReference type="Proteomes" id="UP001518976"/>
    </source>
</evidence>
<accession>A0ABS3X3W1</accession>
<organism evidence="1 2">
    <name type="scientific">Streptomyces spirodelae</name>
    <dbReference type="NCBI Taxonomy" id="2812904"/>
    <lineage>
        <taxon>Bacteria</taxon>
        <taxon>Bacillati</taxon>
        <taxon>Actinomycetota</taxon>
        <taxon>Actinomycetes</taxon>
        <taxon>Kitasatosporales</taxon>
        <taxon>Streptomycetaceae</taxon>
        <taxon>Streptomyces</taxon>
    </lineage>
</organism>
<reference evidence="1 2" key="1">
    <citation type="submission" date="2021-02" db="EMBL/GenBank/DDBJ databases">
        <title>Streptomyces spirodelae sp. nov., isolated from duckweed.</title>
        <authorList>
            <person name="Saimee Y."/>
            <person name="Duangmal K."/>
        </authorList>
    </citation>
    <scope>NUCLEOTIDE SEQUENCE [LARGE SCALE GENOMIC DNA]</scope>
    <source>
        <strain evidence="1 2">DW4-2</strain>
    </source>
</reference>
<dbReference type="EMBL" id="JAFFZN010000056">
    <property type="protein sequence ID" value="MBO8190073.1"/>
    <property type="molecule type" value="Genomic_DNA"/>
</dbReference>
<keyword evidence="2" id="KW-1185">Reference proteome</keyword>
<gene>
    <name evidence="1" type="ORF">JW592_32195</name>
</gene>